<organism evidence="1 2">
    <name type="scientific">Rheinheimera phage vB_RspM_Barba26A</name>
    <dbReference type="NCBI Taxonomy" id="2565672"/>
    <lineage>
        <taxon>Viruses</taxon>
        <taxon>Duplodnaviria</taxon>
        <taxon>Heunggongvirae</taxon>
        <taxon>Uroviricota</taxon>
        <taxon>Caudoviricetes</taxon>
        <taxon>Barbavirus</taxon>
        <taxon>Barbavirus barba18A</taxon>
    </lineage>
</organism>
<gene>
    <name evidence="1" type="ORF">Barba26A_gp135</name>
</gene>
<reference evidence="1 2" key="1">
    <citation type="submission" date="2019-03" db="EMBL/GenBank/DDBJ databases">
        <title>Genomic and seasonal variations among aquatic phages infecting the Baltic Sea Gammaproteobacteria Rheinheimera sp. bal341.</title>
        <authorList>
            <person name="Nilsson E."/>
            <person name="Li K."/>
            <person name="Fridlund J."/>
            <person name="Sulcius S."/>
            <person name="Bunse C."/>
            <person name="Karlsson C.M.G."/>
            <person name="Lindh M."/>
            <person name="Lundin D."/>
            <person name="Pinhassi J."/>
            <person name="Holmfeldt K."/>
        </authorList>
    </citation>
    <scope>NUCLEOTIDE SEQUENCE [LARGE SCALE GENOMIC DNA]</scope>
</reference>
<sequence>MAYALLFNGSGYVSIPAKTAGSASTDTWTALFDLEIPNTSNQTIYAATSTAFTDIFRITGANTVAWRIGAGTTNNITISQNWPIGTRFLLGIYRESGRNLVITIDGVEVYRANGVSFGGGGNAISVTSIGKASVGTFSGKMYEATIQGENYLNPDQPDTTVWGDGTLTGIPSTNWEPYGGVATPISFSGTIPTQPFTNGESVSVDLSTYFSGTETPFTFTNTGTALTGSGLTLSSAGLLSGTYTGTPITGVVVTGTDAGAWTPANLTELALWLDADDSSTITLNGSTVSQWDDKSGNNYHMSQASGALQPRYVAAGLNGKPALNNEDGRYLQRGTTPMFSNVAGATIVVVHQPTLPLAGAAPNGMVVFVNNGTSAGGTRLGLTPTPSPGTAGTYSIAGRRLDADSFVSVSSPTSLTANPVVWVGNADYANAQANTWLNGTADIAGAAFQTAGNTSDTDSLGIGLFSRPGGGLDTYDNTRLSEVLLINATLSTTDRQKLEGYLAWKWGLEASLPADHPYKSTPVTNTASSNAFNIETASAVRNISIADNLPALSSALSMTYVAAGVGTITISDWANNTGTALPNLTGITVNVRSLIDGSTVYRTTTASTDVGSDCVVSDAAIVAGTSYEVTALKFNGADYDIGIAIITAT</sequence>
<proteinExistence type="predicted"/>
<accession>A0A4P8NB46</accession>
<evidence type="ECO:0000313" key="1">
    <source>
        <dbReference type="EMBL" id="QCQ63632.1"/>
    </source>
</evidence>
<dbReference type="EMBL" id="MK719742">
    <property type="protein sequence ID" value="QCQ63632.1"/>
    <property type="molecule type" value="Genomic_DNA"/>
</dbReference>
<dbReference type="SUPFAM" id="SSF49899">
    <property type="entry name" value="Concanavalin A-like lectins/glucanases"/>
    <property type="match status" value="1"/>
</dbReference>
<dbReference type="Proteomes" id="UP000301741">
    <property type="component" value="Segment"/>
</dbReference>
<evidence type="ECO:0000313" key="2">
    <source>
        <dbReference type="Proteomes" id="UP000301741"/>
    </source>
</evidence>
<protein>
    <submittedName>
        <fullName evidence="1">Uncharacterized protein</fullName>
    </submittedName>
</protein>
<name>A0A4P8NB46_9CAUD</name>
<dbReference type="InterPro" id="IPR013320">
    <property type="entry name" value="ConA-like_dom_sf"/>
</dbReference>